<evidence type="ECO:0000313" key="1">
    <source>
        <dbReference type="EMBL" id="KIY73858.1"/>
    </source>
</evidence>
<name>A0A0D7BTK4_9AGAR</name>
<dbReference type="OrthoDB" id="3251070at2759"/>
<proteinExistence type="predicted"/>
<dbReference type="AlphaFoldDB" id="A0A0D7BTK4"/>
<reference evidence="1 2" key="1">
    <citation type="journal article" date="2015" name="Fungal Genet. Biol.">
        <title>Evolution of novel wood decay mechanisms in Agaricales revealed by the genome sequences of Fistulina hepatica and Cylindrobasidium torrendii.</title>
        <authorList>
            <person name="Floudas D."/>
            <person name="Held B.W."/>
            <person name="Riley R."/>
            <person name="Nagy L.G."/>
            <person name="Koehler G."/>
            <person name="Ransdell A.S."/>
            <person name="Younus H."/>
            <person name="Chow J."/>
            <person name="Chiniquy J."/>
            <person name="Lipzen A."/>
            <person name="Tritt A."/>
            <person name="Sun H."/>
            <person name="Haridas S."/>
            <person name="LaButti K."/>
            <person name="Ohm R.A."/>
            <person name="Kues U."/>
            <person name="Blanchette R.A."/>
            <person name="Grigoriev I.V."/>
            <person name="Minto R.E."/>
            <person name="Hibbett D.S."/>
        </authorList>
    </citation>
    <scope>NUCLEOTIDE SEQUENCE [LARGE SCALE GENOMIC DNA]</scope>
    <source>
        <strain evidence="1 2">FP15055 ss-10</strain>
    </source>
</reference>
<accession>A0A0D7BTK4</accession>
<dbReference type="EMBL" id="KN880433">
    <property type="protein sequence ID" value="KIY73858.1"/>
    <property type="molecule type" value="Genomic_DNA"/>
</dbReference>
<keyword evidence="2" id="KW-1185">Reference proteome</keyword>
<evidence type="ECO:0008006" key="3">
    <source>
        <dbReference type="Google" id="ProtNLM"/>
    </source>
</evidence>
<evidence type="ECO:0000313" key="2">
    <source>
        <dbReference type="Proteomes" id="UP000054007"/>
    </source>
</evidence>
<sequence>MATQDQAAPSILAMPTEIILKILEFDDRHIHGTVIRRDTRRLAETCSQLRRMILPVLWQQFEVTIPFDSNISEGSYEWPYVREIYLDISIDVTFGEAEETYPWADSLRAFADCLLLLPNVTKLCILESPIAWVSQSNIFAIYPKIHKIILSQESGYFLAHCPNASNISFIGGSVNQKDFYNNLAVAHLDKVSSLSFVSSPYNFDNGNTVKVSSYMRSMA</sequence>
<organism evidence="1 2">
    <name type="scientific">Cylindrobasidium torrendii FP15055 ss-10</name>
    <dbReference type="NCBI Taxonomy" id="1314674"/>
    <lineage>
        <taxon>Eukaryota</taxon>
        <taxon>Fungi</taxon>
        <taxon>Dikarya</taxon>
        <taxon>Basidiomycota</taxon>
        <taxon>Agaricomycotina</taxon>
        <taxon>Agaricomycetes</taxon>
        <taxon>Agaricomycetidae</taxon>
        <taxon>Agaricales</taxon>
        <taxon>Marasmiineae</taxon>
        <taxon>Physalacriaceae</taxon>
        <taxon>Cylindrobasidium</taxon>
    </lineage>
</organism>
<gene>
    <name evidence="1" type="ORF">CYLTODRAFT_406269</name>
</gene>
<dbReference type="Proteomes" id="UP000054007">
    <property type="component" value="Unassembled WGS sequence"/>
</dbReference>
<protein>
    <recommendedName>
        <fullName evidence="3">F-box domain-containing protein</fullName>
    </recommendedName>
</protein>